<evidence type="ECO:0000259" key="2">
    <source>
        <dbReference type="PROSITE" id="PS51704"/>
    </source>
</evidence>
<dbReference type="RefSeq" id="XP_068347550.1">
    <property type="nucleotide sequence ID" value="XM_068512621.1"/>
</dbReference>
<dbReference type="PROSITE" id="PS51704">
    <property type="entry name" value="GP_PDE"/>
    <property type="match status" value="1"/>
</dbReference>
<keyword evidence="1" id="KW-0378">Hydrolase</keyword>
<dbReference type="SUPFAM" id="SSF51695">
    <property type="entry name" value="PLC-like phosphodiesterases"/>
    <property type="match status" value="1"/>
</dbReference>
<dbReference type="EMBL" id="MLAK01001320">
    <property type="protein sequence ID" value="OHS94413.1"/>
    <property type="molecule type" value="Genomic_DNA"/>
</dbReference>
<dbReference type="GO" id="GO:0008081">
    <property type="term" value="F:phosphoric diester hydrolase activity"/>
    <property type="evidence" value="ECO:0007669"/>
    <property type="project" value="InterPro"/>
</dbReference>
<dbReference type="GeneID" id="94847325"/>
<dbReference type="Proteomes" id="UP000179807">
    <property type="component" value="Unassembled WGS sequence"/>
</dbReference>
<proteinExistence type="predicted"/>
<keyword evidence="4" id="KW-1185">Reference proteome</keyword>
<dbReference type="AlphaFoldDB" id="A0A1J4JAD8"/>
<dbReference type="InterPro" id="IPR051578">
    <property type="entry name" value="GDPD"/>
</dbReference>
<gene>
    <name evidence="3" type="ORF">TRFO_39400</name>
</gene>
<evidence type="ECO:0000313" key="4">
    <source>
        <dbReference type="Proteomes" id="UP000179807"/>
    </source>
</evidence>
<accession>A0A1J4JAD8</accession>
<evidence type="ECO:0000313" key="3">
    <source>
        <dbReference type="EMBL" id="OHS94413.1"/>
    </source>
</evidence>
<sequence length="222" mass="25535">MNYLIVKEHHRKGDFEIRKGKHGSIHVVTSSSPVIGYISSEKPESDFNFYLDCYKDNKVIGHCIFDFSMIKDDKLIMKKLPIKGSPDNSYIIFKICWITPYKSNLILKNMNYDLQNEKNSFDTSILQIPRKVTYPKWFTIGHRGSGSNKVSKEFLENTIVSCKTAADRGAEFVEFDIQMTNDGVPVIYHDFHIESEKVVGSINEPADVSEKGNYLYAVQHFF</sequence>
<feature type="domain" description="GP-PDE" evidence="2">
    <location>
        <begin position="137"/>
        <end position="222"/>
    </location>
</feature>
<dbReference type="GO" id="GO:0046475">
    <property type="term" value="P:glycerophospholipid catabolic process"/>
    <property type="evidence" value="ECO:0007669"/>
    <property type="project" value="TreeGrafter"/>
</dbReference>
<dbReference type="OrthoDB" id="786537at2759"/>
<dbReference type="PANTHER" id="PTHR22958">
    <property type="entry name" value="GLYCEROPHOSPHORYL DIESTER PHOSPHODIESTERASE"/>
    <property type="match status" value="1"/>
</dbReference>
<dbReference type="Pfam" id="PF03009">
    <property type="entry name" value="GDPD"/>
    <property type="match status" value="1"/>
</dbReference>
<dbReference type="InterPro" id="IPR017946">
    <property type="entry name" value="PLC-like_Pdiesterase_TIM-brl"/>
</dbReference>
<name>A0A1J4JAD8_9EUKA</name>
<dbReference type="InterPro" id="IPR030395">
    <property type="entry name" value="GP_PDE_dom"/>
</dbReference>
<comment type="caution">
    <text evidence="3">The sequence shown here is derived from an EMBL/GenBank/DDBJ whole genome shotgun (WGS) entry which is preliminary data.</text>
</comment>
<organism evidence="3 4">
    <name type="scientific">Tritrichomonas foetus</name>
    <dbReference type="NCBI Taxonomy" id="1144522"/>
    <lineage>
        <taxon>Eukaryota</taxon>
        <taxon>Metamonada</taxon>
        <taxon>Parabasalia</taxon>
        <taxon>Tritrichomonadida</taxon>
        <taxon>Tritrichomonadidae</taxon>
        <taxon>Tritrichomonas</taxon>
    </lineage>
</organism>
<dbReference type="VEuPathDB" id="TrichDB:TRFO_39400"/>
<dbReference type="Gene3D" id="3.20.20.190">
    <property type="entry name" value="Phosphatidylinositol (PI) phosphodiesterase"/>
    <property type="match status" value="1"/>
</dbReference>
<protein>
    <recommendedName>
        <fullName evidence="2">GP-PDE domain-containing protein</fullName>
    </recommendedName>
</protein>
<evidence type="ECO:0000256" key="1">
    <source>
        <dbReference type="ARBA" id="ARBA00022801"/>
    </source>
</evidence>
<reference evidence="3" key="1">
    <citation type="submission" date="2016-10" db="EMBL/GenBank/DDBJ databases">
        <authorList>
            <person name="Benchimol M."/>
            <person name="Almeida L.G."/>
            <person name="Vasconcelos A.T."/>
            <person name="Perreira-Neves A."/>
            <person name="Rosa I.A."/>
            <person name="Tasca T."/>
            <person name="Bogo M.R."/>
            <person name="de Souza W."/>
        </authorList>
    </citation>
    <scope>NUCLEOTIDE SEQUENCE [LARGE SCALE GENOMIC DNA]</scope>
    <source>
        <strain evidence="3">K</strain>
    </source>
</reference>
<dbReference type="PANTHER" id="PTHR22958:SF1">
    <property type="entry name" value="GLYCEROPHOSPHOCHOLINE PHOSPHODIESTERASE GPCPD1"/>
    <property type="match status" value="1"/>
</dbReference>